<evidence type="ECO:0000313" key="1">
    <source>
        <dbReference type="EMBL" id="MDT0681197.1"/>
    </source>
</evidence>
<evidence type="ECO:0000313" key="2">
    <source>
        <dbReference type="Proteomes" id="UP001265259"/>
    </source>
</evidence>
<gene>
    <name evidence="1" type="ORF">RM543_00760</name>
</gene>
<comment type="caution">
    <text evidence="1">The sequence shown here is derived from an EMBL/GenBank/DDBJ whole genome shotgun (WGS) entry which is preliminary data.</text>
</comment>
<proteinExistence type="predicted"/>
<reference evidence="1 2" key="1">
    <citation type="submission" date="2023-09" db="EMBL/GenBank/DDBJ databases">
        <authorList>
            <person name="Rey-Velasco X."/>
        </authorList>
    </citation>
    <scope>NUCLEOTIDE SEQUENCE [LARGE SCALE GENOMIC DNA]</scope>
    <source>
        <strain evidence="1 2">F158</strain>
    </source>
</reference>
<accession>A0ABU3DBW0</accession>
<dbReference type="EMBL" id="JAVRHL010000001">
    <property type="protein sequence ID" value="MDT0681197.1"/>
    <property type="molecule type" value="Genomic_DNA"/>
</dbReference>
<name>A0ABU3DBW0_9RHOB</name>
<sequence>MQIVAFGHSHLSALSRAWKEAPIDGVDVSFHRLNGSAFQPNFEDDRQDRRLSGAAADKIAKIIGTAEPDLCICAAMGNEYNALAMLEHPRPFDVDWPESGLPAREDAELIPVDLMRATIKRRAERGALLFWDAIAAAAPGRAVLVAPPPPVADEAHIRANRGAFGERIDRYGIAPAATRLKIWALYSDILADAAERKGGLIVHPPAECLDDGYLGAGYRADDPTHANPAYGLKLLTDILDRTARDRRAA</sequence>
<keyword evidence="2" id="KW-1185">Reference proteome</keyword>
<evidence type="ECO:0008006" key="3">
    <source>
        <dbReference type="Google" id="ProtNLM"/>
    </source>
</evidence>
<dbReference type="Proteomes" id="UP001265259">
    <property type="component" value="Unassembled WGS sequence"/>
</dbReference>
<dbReference type="RefSeq" id="WP_311688688.1">
    <property type="nucleotide sequence ID" value="NZ_JAVRHL010000001.1"/>
</dbReference>
<protein>
    <recommendedName>
        <fullName evidence="3">SGNH/GDSL hydrolase family protein</fullName>
    </recommendedName>
</protein>
<organism evidence="1 2">
    <name type="scientific">Tropicimonas omnivorans</name>
    <dbReference type="NCBI Taxonomy" id="3075590"/>
    <lineage>
        <taxon>Bacteria</taxon>
        <taxon>Pseudomonadati</taxon>
        <taxon>Pseudomonadota</taxon>
        <taxon>Alphaproteobacteria</taxon>
        <taxon>Rhodobacterales</taxon>
        <taxon>Roseobacteraceae</taxon>
        <taxon>Tropicimonas</taxon>
    </lineage>
</organism>